<feature type="signal peptide" evidence="1">
    <location>
        <begin position="1"/>
        <end position="15"/>
    </location>
</feature>
<accession>A0A6A6HYC6</accession>
<evidence type="ECO:0000313" key="2">
    <source>
        <dbReference type="EMBL" id="KAF2242722.1"/>
    </source>
</evidence>
<sequence>MHSVIVLHLVLLAWGKRPPRAVEHISSISVRRETWTLRRRKQLWLIPRSSRAAQWRHDYPKFALLRLASTIPSDRSSAHHLLLPSKGCLCEPTMEPSSIREPTALQRAATLCSHDSMLMRARAHLSLVLRDHDGPVKVWWAEGESPCVDGSRRSSARPLAGKA</sequence>
<proteinExistence type="predicted"/>
<organism evidence="2 3">
    <name type="scientific">Trematosphaeria pertusa</name>
    <dbReference type="NCBI Taxonomy" id="390896"/>
    <lineage>
        <taxon>Eukaryota</taxon>
        <taxon>Fungi</taxon>
        <taxon>Dikarya</taxon>
        <taxon>Ascomycota</taxon>
        <taxon>Pezizomycotina</taxon>
        <taxon>Dothideomycetes</taxon>
        <taxon>Pleosporomycetidae</taxon>
        <taxon>Pleosporales</taxon>
        <taxon>Massarineae</taxon>
        <taxon>Trematosphaeriaceae</taxon>
        <taxon>Trematosphaeria</taxon>
    </lineage>
</organism>
<name>A0A6A6HYC6_9PLEO</name>
<dbReference type="EMBL" id="ML987207">
    <property type="protein sequence ID" value="KAF2242722.1"/>
    <property type="molecule type" value="Genomic_DNA"/>
</dbReference>
<protein>
    <recommendedName>
        <fullName evidence="4">Secreted protein</fullName>
    </recommendedName>
</protein>
<reference evidence="2" key="1">
    <citation type="journal article" date="2020" name="Stud. Mycol.">
        <title>101 Dothideomycetes genomes: a test case for predicting lifestyles and emergence of pathogens.</title>
        <authorList>
            <person name="Haridas S."/>
            <person name="Albert R."/>
            <person name="Binder M."/>
            <person name="Bloem J."/>
            <person name="Labutti K."/>
            <person name="Salamov A."/>
            <person name="Andreopoulos B."/>
            <person name="Baker S."/>
            <person name="Barry K."/>
            <person name="Bills G."/>
            <person name="Bluhm B."/>
            <person name="Cannon C."/>
            <person name="Castanera R."/>
            <person name="Culley D."/>
            <person name="Daum C."/>
            <person name="Ezra D."/>
            <person name="Gonzalez J."/>
            <person name="Henrissat B."/>
            <person name="Kuo A."/>
            <person name="Liang C."/>
            <person name="Lipzen A."/>
            <person name="Lutzoni F."/>
            <person name="Magnuson J."/>
            <person name="Mondo S."/>
            <person name="Nolan M."/>
            <person name="Ohm R."/>
            <person name="Pangilinan J."/>
            <person name="Park H.-J."/>
            <person name="Ramirez L."/>
            <person name="Alfaro M."/>
            <person name="Sun H."/>
            <person name="Tritt A."/>
            <person name="Yoshinaga Y."/>
            <person name="Zwiers L.-H."/>
            <person name="Turgeon B."/>
            <person name="Goodwin S."/>
            <person name="Spatafora J."/>
            <person name="Crous P."/>
            <person name="Grigoriev I."/>
        </authorList>
    </citation>
    <scope>NUCLEOTIDE SEQUENCE</scope>
    <source>
        <strain evidence="2">CBS 122368</strain>
    </source>
</reference>
<evidence type="ECO:0000256" key="1">
    <source>
        <dbReference type="SAM" id="SignalP"/>
    </source>
</evidence>
<dbReference type="OrthoDB" id="10642623at2759"/>
<evidence type="ECO:0008006" key="4">
    <source>
        <dbReference type="Google" id="ProtNLM"/>
    </source>
</evidence>
<feature type="chain" id="PRO_5025586142" description="Secreted protein" evidence="1">
    <location>
        <begin position="16"/>
        <end position="163"/>
    </location>
</feature>
<dbReference type="Proteomes" id="UP000800094">
    <property type="component" value="Unassembled WGS sequence"/>
</dbReference>
<dbReference type="RefSeq" id="XP_033677726.1">
    <property type="nucleotide sequence ID" value="XM_033819672.1"/>
</dbReference>
<keyword evidence="3" id="KW-1185">Reference proteome</keyword>
<evidence type="ECO:0000313" key="3">
    <source>
        <dbReference type="Proteomes" id="UP000800094"/>
    </source>
</evidence>
<dbReference type="AlphaFoldDB" id="A0A6A6HYC6"/>
<keyword evidence="1" id="KW-0732">Signal</keyword>
<gene>
    <name evidence="2" type="ORF">BU26DRAFT_131472</name>
</gene>
<dbReference type="GeneID" id="54573002"/>